<feature type="domain" description="Phosphoadenosine phosphosulphate reductase" evidence="4">
    <location>
        <begin position="44"/>
        <end position="202"/>
    </location>
</feature>
<dbReference type="SUPFAM" id="SSF52402">
    <property type="entry name" value="Adenine nucleotide alpha hydrolases-like"/>
    <property type="match status" value="1"/>
</dbReference>
<evidence type="ECO:0000256" key="3">
    <source>
        <dbReference type="ARBA" id="ARBA00024327"/>
    </source>
</evidence>
<dbReference type="GO" id="GO:0005737">
    <property type="term" value="C:cytoplasm"/>
    <property type="evidence" value="ECO:0007669"/>
    <property type="project" value="TreeGrafter"/>
</dbReference>
<dbReference type="GO" id="GO:0019379">
    <property type="term" value="P:sulfate assimilation, phosphoadenylyl sulfate reduction by phosphoadenylyl-sulfate reductase (thioredoxin)"/>
    <property type="evidence" value="ECO:0007669"/>
    <property type="project" value="InterPro"/>
</dbReference>
<dbReference type="NCBIfam" id="TIGR00434">
    <property type="entry name" value="cysH"/>
    <property type="match status" value="1"/>
</dbReference>
<evidence type="ECO:0000313" key="6">
    <source>
        <dbReference type="EMBL" id="CAB5014457.1"/>
    </source>
</evidence>
<dbReference type="PANTHER" id="PTHR46509">
    <property type="entry name" value="PHOSPHOADENOSINE PHOSPHOSULFATE REDUCTASE"/>
    <property type="match status" value="1"/>
</dbReference>
<evidence type="ECO:0000256" key="2">
    <source>
        <dbReference type="ARBA" id="ARBA00023002"/>
    </source>
</evidence>
<name>A0A6J7DEP8_9ZZZZ</name>
<comment type="similarity">
    <text evidence="1">Belongs to the PAPS reductase family. CysH subfamily.</text>
</comment>
<protein>
    <submittedName>
        <fullName evidence="5">Unannotated protein</fullName>
    </submittedName>
</protein>
<dbReference type="AlphaFoldDB" id="A0A6J7DEP8"/>
<dbReference type="EMBL" id="CAFBPM010000003">
    <property type="protein sequence ID" value="CAB5014457.1"/>
    <property type="molecule type" value="Genomic_DNA"/>
</dbReference>
<comment type="pathway">
    <text evidence="3">Sulfur metabolism; hydrogen sulfide biosynthesis; sulfite from sulfate.</text>
</comment>
<reference evidence="5" key="1">
    <citation type="submission" date="2020-05" db="EMBL/GenBank/DDBJ databases">
        <authorList>
            <person name="Chiriac C."/>
            <person name="Salcher M."/>
            <person name="Ghai R."/>
            <person name="Kavagutti S V."/>
        </authorList>
    </citation>
    <scope>NUCLEOTIDE SEQUENCE</scope>
</reference>
<dbReference type="InterPro" id="IPR004511">
    <property type="entry name" value="PAPS/APS_Rdtase"/>
</dbReference>
<keyword evidence="2" id="KW-0560">Oxidoreductase</keyword>
<dbReference type="NCBIfam" id="NF002537">
    <property type="entry name" value="PRK02090.1"/>
    <property type="match status" value="1"/>
</dbReference>
<dbReference type="PANTHER" id="PTHR46509:SF1">
    <property type="entry name" value="PHOSPHOADENOSINE PHOSPHOSULFATE REDUCTASE"/>
    <property type="match status" value="1"/>
</dbReference>
<organism evidence="5">
    <name type="scientific">freshwater metagenome</name>
    <dbReference type="NCBI Taxonomy" id="449393"/>
    <lineage>
        <taxon>unclassified sequences</taxon>
        <taxon>metagenomes</taxon>
        <taxon>ecological metagenomes</taxon>
    </lineage>
</organism>
<accession>A0A6J7DEP8</accession>
<dbReference type="PIRSF" id="PIRSF000857">
    <property type="entry name" value="PAPS_reductase"/>
    <property type="match status" value="1"/>
</dbReference>
<dbReference type="Gene3D" id="3.40.50.620">
    <property type="entry name" value="HUPs"/>
    <property type="match status" value="1"/>
</dbReference>
<gene>
    <name evidence="5" type="ORF">UFOPK3427_00548</name>
    <name evidence="6" type="ORF">UFOPK4112_00509</name>
</gene>
<evidence type="ECO:0000256" key="1">
    <source>
        <dbReference type="ARBA" id="ARBA00009732"/>
    </source>
</evidence>
<sequence length="226" mass="24547">MTAVNSQEHQDLLLEIEGISESFESATPGAVISWAYDRFGDDLVFACSFQDLVLLDLAVAIHPKIEVIFLDTEDHFPETLSFVEDVVSRYNLNLTTTKPGADAVGIPCGAEGCCAVRKVAPLKKAVAGKKAWLTAVKRCDAPTRAAAPIVSWDESFGLVKINPLATWSDDDVASFERDHALMTHPLIAQGYLSIGCASTTRPVQPGEDPRAGRWFDSDKVECGLHE</sequence>
<dbReference type="Pfam" id="PF01507">
    <property type="entry name" value="PAPS_reduct"/>
    <property type="match status" value="1"/>
</dbReference>
<dbReference type="HAMAP" id="MF_00063">
    <property type="entry name" value="CysH"/>
    <property type="match status" value="1"/>
</dbReference>
<dbReference type="EMBL" id="CAFBLT010000001">
    <property type="protein sequence ID" value="CAB4866899.1"/>
    <property type="molecule type" value="Genomic_DNA"/>
</dbReference>
<dbReference type="CDD" id="cd23945">
    <property type="entry name" value="PAPS_reductase"/>
    <property type="match status" value="1"/>
</dbReference>
<dbReference type="InterPro" id="IPR014729">
    <property type="entry name" value="Rossmann-like_a/b/a_fold"/>
</dbReference>
<dbReference type="GO" id="GO:0004604">
    <property type="term" value="F:phosphoadenylyl-sulfate reductase (thioredoxin) activity"/>
    <property type="evidence" value="ECO:0007669"/>
    <property type="project" value="InterPro"/>
</dbReference>
<evidence type="ECO:0000259" key="4">
    <source>
        <dbReference type="Pfam" id="PF01507"/>
    </source>
</evidence>
<evidence type="ECO:0000313" key="5">
    <source>
        <dbReference type="EMBL" id="CAB4866899.1"/>
    </source>
</evidence>
<dbReference type="InterPro" id="IPR002500">
    <property type="entry name" value="PAPS_reduct_dom"/>
</dbReference>
<proteinExistence type="inferred from homology"/>